<name>A0AAW4TPQ9_9BURK</name>
<accession>A0AAW4TPQ9</accession>
<reference evidence="1" key="1">
    <citation type="submission" date="2023-08" db="EMBL/GenBank/DDBJ databases">
        <title>A collection of bacterial strains from the Burkholderia cepacia Research Laboratory and Repository.</title>
        <authorList>
            <person name="Lipuma J."/>
            <person name="Spilker T."/>
        </authorList>
    </citation>
    <scope>NUCLEOTIDE SEQUENCE</scope>
    <source>
        <strain evidence="1">AU0862</strain>
    </source>
</reference>
<dbReference type="AlphaFoldDB" id="A0AAW4TPQ9"/>
<proteinExistence type="predicted"/>
<dbReference type="EMBL" id="JAIZTC010000020">
    <property type="protein sequence ID" value="MCA8384006.1"/>
    <property type="molecule type" value="Genomic_DNA"/>
</dbReference>
<evidence type="ECO:0000313" key="2">
    <source>
        <dbReference type="Proteomes" id="UP001199070"/>
    </source>
</evidence>
<organism evidence="1 2">
    <name type="scientific">Burkholderia cenocepacia</name>
    <dbReference type="NCBI Taxonomy" id="95486"/>
    <lineage>
        <taxon>Bacteria</taxon>
        <taxon>Pseudomonadati</taxon>
        <taxon>Pseudomonadota</taxon>
        <taxon>Betaproteobacteria</taxon>
        <taxon>Burkholderiales</taxon>
        <taxon>Burkholderiaceae</taxon>
        <taxon>Burkholderia</taxon>
        <taxon>Burkholderia cepacia complex</taxon>
    </lineage>
</organism>
<dbReference type="RefSeq" id="WP_226136533.1">
    <property type="nucleotide sequence ID" value="NZ_CADETM010000001.1"/>
</dbReference>
<gene>
    <name evidence="1" type="ORF">LGN22_34350</name>
</gene>
<protein>
    <submittedName>
        <fullName evidence="1">Uncharacterized protein</fullName>
    </submittedName>
</protein>
<comment type="caution">
    <text evidence="1">The sequence shown here is derived from an EMBL/GenBank/DDBJ whole genome shotgun (WGS) entry which is preliminary data.</text>
</comment>
<sequence length="60" mass="6108">MVEPVAARAGVDASVVFQREPISGGDFVMLKPIAVPTITAPAKFSALLASAPTPVVSNSK</sequence>
<evidence type="ECO:0000313" key="1">
    <source>
        <dbReference type="EMBL" id="MCA8384006.1"/>
    </source>
</evidence>
<dbReference type="Proteomes" id="UP001199070">
    <property type="component" value="Unassembled WGS sequence"/>
</dbReference>